<name>G9NN79_HYPAI</name>
<reference evidence="4 5" key="1">
    <citation type="journal article" date="2011" name="Genome Biol.">
        <title>Comparative genome sequence analysis underscores mycoparasitism as the ancestral life style of Trichoderma.</title>
        <authorList>
            <person name="Kubicek C.P."/>
            <person name="Herrera-Estrella A."/>
            <person name="Seidl-Seiboth V."/>
            <person name="Martinez D.A."/>
            <person name="Druzhinina I.S."/>
            <person name="Thon M."/>
            <person name="Zeilinger S."/>
            <person name="Casas-Flores S."/>
            <person name="Horwitz B.A."/>
            <person name="Mukherjee P.K."/>
            <person name="Mukherjee M."/>
            <person name="Kredics L."/>
            <person name="Alcaraz L.D."/>
            <person name="Aerts A."/>
            <person name="Antal Z."/>
            <person name="Atanasova L."/>
            <person name="Cervantes-Badillo M.G."/>
            <person name="Challacombe J."/>
            <person name="Chertkov O."/>
            <person name="McCluskey K."/>
            <person name="Coulpier F."/>
            <person name="Deshpande N."/>
            <person name="von Doehren H."/>
            <person name="Ebbole D.J."/>
            <person name="Esquivel-Naranjo E.U."/>
            <person name="Fekete E."/>
            <person name="Flipphi M."/>
            <person name="Glaser F."/>
            <person name="Gomez-Rodriguez E.Y."/>
            <person name="Gruber S."/>
            <person name="Han C."/>
            <person name="Henrissat B."/>
            <person name="Hermosa R."/>
            <person name="Hernandez-Onate M."/>
            <person name="Karaffa L."/>
            <person name="Kosti I."/>
            <person name="Le Crom S."/>
            <person name="Lindquist E."/>
            <person name="Lucas S."/>
            <person name="Luebeck M."/>
            <person name="Luebeck P.S."/>
            <person name="Margeot A."/>
            <person name="Metz B."/>
            <person name="Misra M."/>
            <person name="Nevalainen H."/>
            <person name="Omann M."/>
            <person name="Packer N."/>
            <person name="Perrone G."/>
            <person name="Uresti-Rivera E.E."/>
            <person name="Salamov A."/>
            <person name="Schmoll M."/>
            <person name="Seiboth B."/>
            <person name="Shapiro H."/>
            <person name="Sukno S."/>
            <person name="Tamayo-Ramos J.A."/>
            <person name="Tisch D."/>
            <person name="Wiest A."/>
            <person name="Wilkinson H.H."/>
            <person name="Zhang M."/>
            <person name="Coutinho P.M."/>
            <person name="Kenerley C.M."/>
            <person name="Monte E."/>
            <person name="Baker S.E."/>
            <person name="Grigoriev I.V."/>
        </authorList>
    </citation>
    <scope>NUCLEOTIDE SEQUENCE [LARGE SCALE GENOMIC DNA]</scope>
    <source>
        <strain evidence="5">ATCC 20476 / IMI 206040</strain>
    </source>
</reference>
<sequence>MRDRPAAANRVTKRSRNGPRRANAKTKSVASTSAKRSRNDKNEADINMSPGDSIASGIDDDTKNLAQPDSSKPSRRRYRVSRDRNNTNSSSAQIDEHTSAPNSGGTNGRKPLKFQDSSDDDDDDGDTQQRLAEAYQNYSILEKRFHDLHEIAVKKAEENFELLKAKTSENTRVADEFIAELKEEIAELTKQSQQMEQLQADVSAKKANMEAMQTELAETDQRLAQAKAENKALYLKLAANRTGPGENKPAAQTKEELYADLTGLIVRDVRRVDKEDVFDCIQTGRNGTLHFKLALEDLEAADSYEDVQFAYRPQLDESRDGDLIDVLPDYLTEEITFPRHQASKFYARVIKSLMERVD</sequence>
<evidence type="ECO:0000313" key="5">
    <source>
        <dbReference type="Proteomes" id="UP000005426"/>
    </source>
</evidence>
<accession>G9NN79</accession>
<comment type="caution">
    <text evidence="4">The sequence shown here is derived from an EMBL/GenBank/DDBJ whole genome shotgun (WGS) entry which is preliminary data.</text>
</comment>
<dbReference type="PANTHER" id="PTHR28006:SF1">
    <property type="entry name" value="MONOPOLIN COMPLEX SUBUNIT CSM1"/>
    <property type="match status" value="1"/>
</dbReference>
<protein>
    <recommendedName>
        <fullName evidence="3">Monopolin complex subunit Csm1/Pcs1 C-terminal domain-containing protein</fullName>
    </recommendedName>
</protein>
<dbReference type="InterPro" id="IPR038608">
    <property type="entry name" value="Csm1/Pcs1_C_sf"/>
</dbReference>
<dbReference type="InterPro" id="IPR020981">
    <property type="entry name" value="Csm1/Pcs1_C"/>
</dbReference>
<keyword evidence="1" id="KW-0175">Coiled coil</keyword>
<feature type="domain" description="Monopolin complex subunit Csm1/Pcs1 C-terminal" evidence="3">
    <location>
        <begin position="252"/>
        <end position="339"/>
    </location>
</feature>
<feature type="compositionally biased region" description="Acidic residues" evidence="2">
    <location>
        <begin position="117"/>
        <end position="126"/>
    </location>
</feature>
<feature type="compositionally biased region" description="Polar residues" evidence="2">
    <location>
        <begin position="25"/>
        <end position="34"/>
    </location>
</feature>
<feature type="compositionally biased region" description="Polar residues" evidence="2">
    <location>
        <begin position="86"/>
        <end position="104"/>
    </location>
</feature>
<feature type="compositionally biased region" description="Basic residues" evidence="2">
    <location>
        <begin position="11"/>
        <end position="24"/>
    </location>
</feature>
<dbReference type="AlphaFoldDB" id="G9NN79"/>
<keyword evidence="5" id="KW-1185">Reference proteome</keyword>
<organism evidence="4 5">
    <name type="scientific">Hypocrea atroviridis (strain ATCC 20476 / IMI 206040)</name>
    <name type="common">Trichoderma atroviride</name>
    <dbReference type="NCBI Taxonomy" id="452589"/>
    <lineage>
        <taxon>Eukaryota</taxon>
        <taxon>Fungi</taxon>
        <taxon>Dikarya</taxon>
        <taxon>Ascomycota</taxon>
        <taxon>Pezizomycotina</taxon>
        <taxon>Sordariomycetes</taxon>
        <taxon>Hypocreomycetidae</taxon>
        <taxon>Hypocreales</taxon>
        <taxon>Hypocreaceae</taxon>
        <taxon>Trichoderma</taxon>
    </lineage>
</organism>
<dbReference type="OrthoDB" id="2431049at2759"/>
<evidence type="ECO:0000313" key="4">
    <source>
        <dbReference type="EMBL" id="EHK48353.1"/>
    </source>
</evidence>
<dbReference type="GO" id="GO:0051315">
    <property type="term" value="P:attachment of mitotic spindle microtubules to kinetochore"/>
    <property type="evidence" value="ECO:0007669"/>
    <property type="project" value="TreeGrafter"/>
</dbReference>
<dbReference type="GO" id="GO:0033551">
    <property type="term" value="C:monopolin complex"/>
    <property type="evidence" value="ECO:0007669"/>
    <property type="project" value="InterPro"/>
</dbReference>
<feature type="coiled-coil region" evidence="1">
    <location>
        <begin position="146"/>
        <end position="236"/>
    </location>
</feature>
<dbReference type="OMA" id="FYARVIK"/>
<evidence type="ECO:0000259" key="3">
    <source>
        <dbReference type="Pfam" id="PF12539"/>
    </source>
</evidence>
<dbReference type="eggNOG" id="ENOG502R6WM">
    <property type="taxonomic scope" value="Eukaryota"/>
</dbReference>
<dbReference type="Gene3D" id="3.90.1150.80">
    <property type="match status" value="1"/>
</dbReference>
<dbReference type="Pfam" id="PF12539">
    <property type="entry name" value="Csm1"/>
    <property type="match status" value="1"/>
</dbReference>
<evidence type="ECO:0000256" key="1">
    <source>
        <dbReference type="SAM" id="Coils"/>
    </source>
</evidence>
<dbReference type="GO" id="GO:0034506">
    <property type="term" value="C:chromosome, centromeric core domain"/>
    <property type="evidence" value="ECO:0007669"/>
    <property type="project" value="TreeGrafter"/>
</dbReference>
<dbReference type="HOGENOM" id="CLU_029214_0_0_1"/>
<feature type="region of interest" description="Disordered" evidence="2">
    <location>
        <begin position="1"/>
        <end position="130"/>
    </location>
</feature>
<dbReference type="PANTHER" id="PTHR28006">
    <property type="entry name" value="MONOPOLIN COMPLEX SUBUNIT CSM1"/>
    <property type="match status" value="1"/>
</dbReference>
<dbReference type="GO" id="GO:0005730">
    <property type="term" value="C:nucleolus"/>
    <property type="evidence" value="ECO:0007669"/>
    <property type="project" value="TreeGrafter"/>
</dbReference>
<gene>
    <name evidence="4" type="ORF">TRIATDRAFT_298499</name>
</gene>
<proteinExistence type="predicted"/>
<dbReference type="InterPro" id="IPR040349">
    <property type="entry name" value="Csm1/Pcs1"/>
</dbReference>
<dbReference type="FunFam" id="3.90.1150.80:FF:000001">
    <property type="entry name" value="Chromosome segregation protein (Pcs1)"/>
    <property type="match status" value="1"/>
</dbReference>
<dbReference type="EMBL" id="ABDG02000019">
    <property type="protein sequence ID" value="EHK48353.1"/>
    <property type="molecule type" value="Genomic_DNA"/>
</dbReference>
<dbReference type="GO" id="GO:1990644">
    <property type="term" value="F:microtubule site clamp"/>
    <property type="evidence" value="ECO:0007669"/>
    <property type="project" value="TreeGrafter"/>
</dbReference>
<dbReference type="KEGG" id="tatv:25781116"/>
<dbReference type="STRING" id="452589.G9NN79"/>
<dbReference type="CDD" id="cd23787">
    <property type="entry name" value="RWD_CSM1"/>
    <property type="match status" value="1"/>
</dbReference>
<dbReference type="Proteomes" id="UP000005426">
    <property type="component" value="Unassembled WGS sequence"/>
</dbReference>
<dbReference type="GeneID" id="25781116"/>
<evidence type="ECO:0000256" key="2">
    <source>
        <dbReference type="SAM" id="MobiDB-lite"/>
    </source>
</evidence>
<dbReference type="GO" id="GO:0072686">
    <property type="term" value="C:mitotic spindle"/>
    <property type="evidence" value="ECO:0007669"/>
    <property type="project" value="TreeGrafter"/>
</dbReference>
<dbReference type="GO" id="GO:0045144">
    <property type="term" value="P:meiotic sister chromatid segregation"/>
    <property type="evidence" value="ECO:0007669"/>
    <property type="project" value="TreeGrafter"/>
</dbReference>